<keyword evidence="1" id="KW-0472">Membrane</keyword>
<dbReference type="RefSeq" id="XP_070898106.1">
    <property type="nucleotide sequence ID" value="XM_071045864.1"/>
</dbReference>
<feature type="transmembrane region" description="Helical" evidence="1">
    <location>
        <begin position="306"/>
        <end position="325"/>
    </location>
</feature>
<accession>A0ABR4K7B3</accession>
<feature type="transmembrane region" description="Helical" evidence="1">
    <location>
        <begin position="345"/>
        <end position="364"/>
    </location>
</feature>
<sequence>MSENAVYTFTFSLFFLLAILPQTAASSSFLWYNATSDAGQVECIYPISGQYALLQRILYYALLAFSVVSQGSPWLVAGALGTAMTFAASAALHATILAGTSDNSLLDLDCLGTFALVSVGSLAATVFFDYSTLLRESPARPVFRYWAVIMIVGTICSVITLWREYPSEEPCYSDQTLNGTEIDPVLLTSPAQLGLVPFNCTYACFDKRQAFRAPSDILVVPAGTVSQARSRLLLTSTFVALFFGTLVSAYRLINLHRYYTGFELNSAVQSSRGRQGDGFAFGKYGRAQQHTETILRQALHTGQKRYRAGWVTHLLAVLSVVVLILNEVFINAGTDIPSAEESYAVGQWGPWVAVIMALAGSAIVEYHRPRCEERQAVLLQDVGVFREGRRGLAESRSPSPRPAAWSGAEGVEVPKATWRGVWRSWT</sequence>
<evidence type="ECO:0000256" key="2">
    <source>
        <dbReference type="SAM" id="SignalP"/>
    </source>
</evidence>
<feature type="transmembrane region" description="Helical" evidence="1">
    <location>
        <begin position="232"/>
        <end position="253"/>
    </location>
</feature>
<reference evidence="3 4" key="1">
    <citation type="submission" date="2024-07" db="EMBL/GenBank/DDBJ databases">
        <title>Section-level genome sequencing and comparative genomics of Aspergillus sections Usti and Cavernicolus.</title>
        <authorList>
            <consortium name="Lawrence Berkeley National Laboratory"/>
            <person name="Nybo J.L."/>
            <person name="Vesth T.C."/>
            <person name="Theobald S."/>
            <person name="Frisvad J.C."/>
            <person name="Larsen T.O."/>
            <person name="Kjaerboelling I."/>
            <person name="Rothschild-Mancinelli K."/>
            <person name="Lyhne E.K."/>
            <person name="Kogle M.E."/>
            <person name="Barry K."/>
            <person name="Clum A."/>
            <person name="Na H."/>
            <person name="Ledsgaard L."/>
            <person name="Lin J."/>
            <person name="Lipzen A."/>
            <person name="Kuo A."/>
            <person name="Riley R."/>
            <person name="Mondo S."/>
            <person name="LaButti K."/>
            <person name="Haridas S."/>
            <person name="Pangalinan J."/>
            <person name="Salamov A.A."/>
            <person name="Simmons B.A."/>
            <person name="Magnuson J.K."/>
            <person name="Chen J."/>
            <person name="Drula E."/>
            <person name="Henrissat B."/>
            <person name="Wiebenga A."/>
            <person name="Lubbers R.J."/>
            <person name="Gomes A.C."/>
            <person name="Macurrencykelacurrency M.R."/>
            <person name="Stajich J."/>
            <person name="Grigoriev I.V."/>
            <person name="Mortensen U.H."/>
            <person name="De vries R.P."/>
            <person name="Baker S.E."/>
            <person name="Andersen M.R."/>
        </authorList>
    </citation>
    <scope>NUCLEOTIDE SEQUENCE [LARGE SCALE GENOMIC DNA]</scope>
    <source>
        <strain evidence="3 4">CBS 756.74</strain>
    </source>
</reference>
<keyword evidence="1" id="KW-1133">Transmembrane helix</keyword>
<feature type="signal peptide" evidence="2">
    <location>
        <begin position="1"/>
        <end position="25"/>
    </location>
</feature>
<name>A0ABR4K7B3_9EURO</name>
<evidence type="ECO:0000313" key="4">
    <source>
        <dbReference type="Proteomes" id="UP001610444"/>
    </source>
</evidence>
<proteinExistence type="predicted"/>
<evidence type="ECO:0000313" key="3">
    <source>
        <dbReference type="EMBL" id="KAL2848198.1"/>
    </source>
</evidence>
<feature type="transmembrane region" description="Helical" evidence="1">
    <location>
        <begin position="111"/>
        <end position="130"/>
    </location>
</feature>
<feature type="transmembrane region" description="Helical" evidence="1">
    <location>
        <begin position="142"/>
        <end position="162"/>
    </location>
</feature>
<dbReference type="GeneID" id="98161028"/>
<comment type="caution">
    <text evidence="3">The sequence shown here is derived from an EMBL/GenBank/DDBJ whole genome shotgun (WGS) entry which is preliminary data.</text>
</comment>
<organism evidence="3 4">
    <name type="scientific">Aspergillus pseudodeflectus</name>
    <dbReference type="NCBI Taxonomy" id="176178"/>
    <lineage>
        <taxon>Eukaryota</taxon>
        <taxon>Fungi</taxon>
        <taxon>Dikarya</taxon>
        <taxon>Ascomycota</taxon>
        <taxon>Pezizomycotina</taxon>
        <taxon>Eurotiomycetes</taxon>
        <taxon>Eurotiomycetidae</taxon>
        <taxon>Eurotiales</taxon>
        <taxon>Aspergillaceae</taxon>
        <taxon>Aspergillus</taxon>
        <taxon>Aspergillus subgen. Nidulantes</taxon>
    </lineage>
</organism>
<dbReference type="Proteomes" id="UP001610444">
    <property type="component" value="Unassembled WGS sequence"/>
</dbReference>
<keyword evidence="2" id="KW-0732">Signal</keyword>
<protein>
    <submittedName>
        <fullName evidence="3">Uncharacterized protein</fullName>
    </submittedName>
</protein>
<evidence type="ECO:0000256" key="1">
    <source>
        <dbReference type="SAM" id="Phobius"/>
    </source>
</evidence>
<feature type="chain" id="PRO_5047485010" evidence="2">
    <location>
        <begin position="26"/>
        <end position="426"/>
    </location>
</feature>
<gene>
    <name evidence="3" type="ORF">BJX68DRAFT_267645</name>
</gene>
<dbReference type="EMBL" id="JBFXLR010000026">
    <property type="protein sequence ID" value="KAL2848198.1"/>
    <property type="molecule type" value="Genomic_DNA"/>
</dbReference>
<keyword evidence="4" id="KW-1185">Reference proteome</keyword>
<feature type="transmembrane region" description="Helical" evidence="1">
    <location>
        <begin position="75"/>
        <end position="99"/>
    </location>
</feature>
<keyword evidence="1" id="KW-0812">Transmembrane</keyword>
<feature type="transmembrane region" description="Helical" evidence="1">
    <location>
        <begin position="49"/>
        <end position="68"/>
    </location>
</feature>